<name>A0A851GIL9_9BACT</name>
<dbReference type="Proteomes" id="UP000557872">
    <property type="component" value="Unassembled WGS sequence"/>
</dbReference>
<accession>A0A851GIL9</accession>
<sequence>MNEAALSALDKIAKGELKIKYNSSGVYGDGGSTGMIFDLSNSRLLTVFVPFWSARYPSDIRLRVSNKDDNGIPWSNTLGENLPLKTALIKAIKKIKTTALDKATISELENLLTAINRKPDESIKYEAADVEVADDPFSCD</sequence>
<gene>
    <name evidence="1" type="ORF">HW115_18670</name>
</gene>
<organism evidence="1 2">
    <name type="scientific">Oceaniferula marina</name>
    <dbReference type="NCBI Taxonomy" id="2748318"/>
    <lineage>
        <taxon>Bacteria</taxon>
        <taxon>Pseudomonadati</taxon>
        <taxon>Verrucomicrobiota</taxon>
        <taxon>Verrucomicrobiia</taxon>
        <taxon>Verrucomicrobiales</taxon>
        <taxon>Verrucomicrobiaceae</taxon>
        <taxon>Oceaniferula</taxon>
    </lineage>
</organism>
<evidence type="ECO:0000313" key="1">
    <source>
        <dbReference type="EMBL" id="NWK57648.1"/>
    </source>
</evidence>
<dbReference type="EMBL" id="JACBAZ010000019">
    <property type="protein sequence ID" value="NWK57648.1"/>
    <property type="molecule type" value="Genomic_DNA"/>
</dbReference>
<comment type="caution">
    <text evidence="1">The sequence shown here is derived from an EMBL/GenBank/DDBJ whole genome shotgun (WGS) entry which is preliminary data.</text>
</comment>
<keyword evidence="2" id="KW-1185">Reference proteome</keyword>
<proteinExistence type="predicted"/>
<protein>
    <submittedName>
        <fullName evidence="1">Uncharacterized protein</fullName>
    </submittedName>
</protein>
<dbReference type="AlphaFoldDB" id="A0A851GIL9"/>
<evidence type="ECO:0000313" key="2">
    <source>
        <dbReference type="Proteomes" id="UP000557872"/>
    </source>
</evidence>
<reference evidence="1 2" key="1">
    <citation type="submission" date="2020-07" db="EMBL/GenBank/DDBJ databases">
        <title>Roseicoccus Jingziensis gen. nov., sp. nov., isolated from coastal seawater.</title>
        <authorList>
            <person name="Feng X."/>
        </authorList>
    </citation>
    <scope>NUCLEOTIDE SEQUENCE [LARGE SCALE GENOMIC DNA]</scope>
    <source>
        <strain evidence="1 2">N1E253</strain>
    </source>
</reference>